<evidence type="ECO:0000313" key="12">
    <source>
        <dbReference type="EMBL" id="PHZ26783.1"/>
    </source>
</evidence>
<feature type="binding site" evidence="8">
    <location>
        <position position="445"/>
    </location>
    <ligand>
        <name>Zn(2+)</name>
        <dbReference type="ChEBI" id="CHEBI:29105"/>
        <label>2</label>
    </ligand>
</feature>
<dbReference type="GO" id="GO:0042597">
    <property type="term" value="C:periplasmic space"/>
    <property type="evidence" value="ECO:0007669"/>
    <property type="project" value="TreeGrafter"/>
</dbReference>
<sequence length="482" mass="51137">MQNRESSFIRRNSLSVIALSTLMLSSTLFTPNAIAAATGLYDRSAQGDITQFGGARRLTGDQTQALRDSLSNKTVKNVILLIGDGMGDSEITSARNYAMGAGGFFKGIDALPLTGQYTHYSLDKKTQKPDYVTDSAASATAWSSGVKTYNGALGVDVFGKDQVTLLELAKKGGKATGNVSTAELQDATPAAQFAHVTGRKCYGPEETSEKCGTNALENGGRGSITEQMIAGRADVTLGGGAKSFSQVAKAGEWKDKSLRDQALARGYVIVENLDELNAIKQADQQKPLLGLFSAGNMPVRWQGPKASYHGNLDKPPVVCENNAERTKEVPTLAVMTEKAIDLLKTNEKGFFLQVEGASIDKQDHAANPCGQFGETVDLDEAVQKALEFARADGNTLVIVTADHAHSSQIIEADAKAPGLTQALTTKDGAVMAISYGNSEDDSQGHTGTQLRIAAYGPHAANVVGLTDQTDLFFTMRDAMAIK</sequence>
<dbReference type="PANTHER" id="PTHR11596:SF5">
    <property type="entry name" value="ALKALINE PHOSPHATASE"/>
    <property type="match status" value="1"/>
</dbReference>
<evidence type="ECO:0000256" key="11">
    <source>
        <dbReference type="SAM" id="SignalP"/>
    </source>
</evidence>
<keyword evidence="5 8" id="KW-0862">Zinc</keyword>
<dbReference type="InterPro" id="IPR001952">
    <property type="entry name" value="Alkaline_phosphatase"/>
</dbReference>
<accession>A0A2G4U0I2</accession>
<comment type="cofactor">
    <cofactor evidence="8">
        <name>Mg(2+)</name>
        <dbReference type="ChEBI" id="CHEBI:18420"/>
    </cofactor>
    <text evidence="8">Binds 1 Mg(2+) ion.</text>
</comment>
<dbReference type="Proteomes" id="UP000229378">
    <property type="component" value="Unassembled WGS sequence"/>
</dbReference>
<evidence type="ECO:0000256" key="4">
    <source>
        <dbReference type="ARBA" id="ARBA00022801"/>
    </source>
</evidence>
<gene>
    <name evidence="12" type="ORF">CS533_14425</name>
</gene>
<evidence type="ECO:0000256" key="8">
    <source>
        <dbReference type="PIRSR" id="PIRSR601952-2"/>
    </source>
</evidence>
<organism evidence="12 13">
    <name type="scientific">Yersinia bercovieri</name>
    <dbReference type="NCBI Taxonomy" id="634"/>
    <lineage>
        <taxon>Bacteria</taxon>
        <taxon>Pseudomonadati</taxon>
        <taxon>Pseudomonadota</taxon>
        <taxon>Gammaproteobacteria</taxon>
        <taxon>Enterobacterales</taxon>
        <taxon>Yersiniaceae</taxon>
        <taxon>Yersinia</taxon>
    </lineage>
</organism>
<feature type="binding site" evidence="8">
    <location>
        <position position="188"/>
    </location>
    <ligand>
        <name>Mg(2+)</name>
        <dbReference type="ChEBI" id="CHEBI:18420"/>
    </ligand>
</feature>
<dbReference type="AlphaFoldDB" id="A0A2G4U0I2"/>
<protein>
    <submittedName>
        <fullName evidence="12">Alkaline phosphatase</fullName>
    </submittedName>
</protein>
<evidence type="ECO:0000256" key="9">
    <source>
        <dbReference type="PIRSR" id="PIRSR601952-3"/>
    </source>
</evidence>
<feature type="disulfide bond" evidence="9">
    <location>
        <begin position="319"/>
        <end position="369"/>
    </location>
</feature>
<dbReference type="RefSeq" id="WP_005276683.1">
    <property type="nucleotide sequence ID" value="NZ_PEHN01000015.1"/>
</dbReference>
<feature type="disulfide bond" evidence="9">
    <location>
        <begin position="201"/>
        <end position="211"/>
    </location>
</feature>
<evidence type="ECO:0000256" key="3">
    <source>
        <dbReference type="ARBA" id="ARBA00022723"/>
    </source>
</evidence>
<comment type="cofactor">
    <cofactor evidence="8">
        <name>Zn(2+)</name>
        <dbReference type="ChEBI" id="CHEBI:29105"/>
    </cofactor>
    <text evidence="8">Binds 2 Zn(2+) ions.</text>
</comment>
<evidence type="ECO:0000256" key="2">
    <source>
        <dbReference type="ARBA" id="ARBA00022553"/>
    </source>
</evidence>
<dbReference type="InterPro" id="IPR017850">
    <property type="entry name" value="Alkaline_phosphatase_core_sf"/>
</dbReference>
<feature type="chain" id="PRO_5013612961" evidence="11">
    <location>
        <begin position="36"/>
        <end position="482"/>
    </location>
</feature>
<evidence type="ECO:0000256" key="10">
    <source>
        <dbReference type="RuleBase" id="RU003946"/>
    </source>
</evidence>
<feature type="binding site" evidence="8">
    <location>
        <position position="402"/>
    </location>
    <ligand>
        <name>Zn(2+)</name>
        <dbReference type="ChEBI" id="CHEBI:29105"/>
        <label>2</label>
    </ligand>
</feature>
<keyword evidence="3 8" id="KW-0479">Metal-binding</keyword>
<evidence type="ECO:0000313" key="13">
    <source>
        <dbReference type="Proteomes" id="UP000229378"/>
    </source>
</evidence>
<feature type="binding site" evidence="8">
    <location>
        <position position="403"/>
    </location>
    <ligand>
        <name>Zn(2+)</name>
        <dbReference type="ChEBI" id="CHEBI:29105"/>
        <label>2</label>
    </ligand>
</feature>
<feature type="binding site" evidence="8">
    <location>
        <position position="84"/>
    </location>
    <ligand>
        <name>Mg(2+)</name>
        <dbReference type="ChEBI" id="CHEBI:18420"/>
    </ligand>
</feature>
<comment type="similarity">
    <text evidence="1 10">Belongs to the alkaline phosphatase family.</text>
</comment>
<feature type="binding site" evidence="8">
    <location>
        <position position="364"/>
    </location>
    <ligand>
        <name>Zn(2+)</name>
        <dbReference type="ChEBI" id="CHEBI:29105"/>
        <label>2</label>
    </ligand>
</feature>
<feature type="binding site" evidence="8">
    <location>
        <position position="84"/>
    </location>
    <ligand>
        <name>Zn(2+)</name>
        <dbReference type="ChEBI" id="CHEBI:29105"/>
        <label>2</label>
    </ligand>
</feature>
<dbReference type="EMBL" id="PEHN01000015">
    <property type="protein sequence ID" value="PHZ26783.1"/>
    <property type="molecule type" value="Genomic_DNA"/>
</dbReference>
<feature type="binding site" evidence="8">
    <location>
        <position position="355"/>
    </location>
    <ligand>
        <name>Mg(2+)</name>
        <dbReference type="ChEBI" id="CHEBI:18420"/>
    </ligand>
</feature>
<dbReference type="PANTHER" id="PTHR11596">
    <property type="entry name" value="ALKALINE PHOSPHATASE"/>
    <property type="match status" value="1"/>
</dbReference>
<proteinExistence type="inferred from homology"/>
<keyword evidence="4" id="KW-0378">Hydrolase</keyword>
<dbReference type="CDD" id="cd16012">
    <property type="entry name" value="ALP"/>
    <property type="match status" value="1"/>
</dbReference>
<dbReference type="SMART" id="SM00098">
    <property type="entry name" value="alkPPc"/>
    <property type="match status" value="1"/>
</dbReference>
<keyword evidence="11" id="KW-0732">Signal</keyword>
<feature type="signal peptide" evidence="11">
    <location>
        <begin position="1"/>
        <end position="35"/>
    </location>
</feature>
<dbReference type="PROSITE" id="PS00123">
    <property type="entry name" value="ALKALINE_PHOSPHATASE"/>
    <property type="match status" value="1"/>
</dbReference>
<evidence type="ECO:0000256" key="1">
    <source>
        <dbReference type="ARBA" id="ARBA00005984"/>
    </source>
</evidence>
<evidence type="ECO:0000256" key="7">
    <source>
        <dbReference type="PIRSR" id="PIRSR601952-1"/>
    </source>
</evidence>
<feature type="binding site" evidence="8">
    <location>
        <position position="186"/>
    </location>
    <ligand>
        <name>Mg(2+)</name>
        <dbReference type="ChEBI" id="CHEBI:18420"/>
    </ligand>
</feature>
<evidence type="ECO:0000256" key="6">
    <source>
        <dbReference type="ARBA" id="ARBA00022842"/>
    </source>
</evidence>
<keyword evidence="9" id="KW-1015">Disulfide bond</keyword>
<dbReference type="GO" id="GO:0046872">
    <property type="term" value="F:metal ion binding"/>
    <property type="evidence" value="ECO:0007669"/>
    <property type="project" value="UniProtKB-KW"/>
</dbReference>
<dbReference type="GO" id="GO:0004035">
    <property type="term" value="F:alkaline phosphatase activity"/>
    <property type="evidence" value="ECO:0007669"/>
    <property type="project" value="TreeGrafter"/>
</dbReference>
<comment type="caution">
    <text evidence="12">The sequence shown here is derived from an EMBL/GenBank/DDBJ whole genome shotgun (WGS) entry which is preliminary data.</text>
</comment>
<dbReference type="Pfam" id="PF00245">
    <property type="entry name" value="Alk_phosphatase"/>
    <property type="match status" value="1"/>
</dbReference>
<keyword evidence="6 8" id="KW-0460">Magnesium</keyword>
<dbReference type="NCBIfam" id="NF007810">
    <property type="entry name" value="PRK10518.1"/>
    <property type="match status" value="1"/>
</dbReference>
<reference evidence="12 13" key="1">
    <citation type="submission" date="2017-10" db="EMBL/GenBank/DDBJ databases">
        <authorList>
            <person name="Banno H."/>
            <person name="Chua N.-H."/>
        </authorList>
    </citation>
    <scope>NUCLEOTIDE SEQUENCE [LARGE SCALE GENOMIC DNA]</scope>
    <source>
        <strain evidence="12 13">SCPM-O-B-7607</strain>
    </source>
</reference>
<dbReference type="PRINTS" id="PR00113">
    <property type="entry name" value="ALKPHPHTASE"/>
</dbReference>
<keyword evidence="2" id="KW-0597">Phosphoprotein</keyword>
<feature type="active site" description="Phosphoserine intermediate" evidence="7">
    <location>
        <position position="135"/>
    </location>
</feature>
<dbReference type="SUPFAM" id="SSF53649">
    <property type="entry name" value="Alkaline phosphatase-like"/>
    <property type="match status" value="1"/>
</dbReference>
<dbReference type="InterPro" id="IPR018299">
    <property type="entry name" value="Alkaline_phosphatase_AS"/>
</dbReference>
<dbReference type="Gene3D" id="3.40.720.10">
    <property type="entry name" value="Alkaline Phosphatase, subunit A"/>
    <property type="match status" value="1"/>
</dbReference>
<name>A0A2G4U0I2_YERBE</name>
<evidence type="ECO:0000256" key="5">
    <source>
        <dbReference type="ARBA" id="ARBA00022833"/>
    </source>
</evidence>
<feature type="binding site" evidence="8">
    <location>
        <position position="360"/>
    </location>
    <ligand>
        <name>Zn(2+)</name>
        <dbReference type="ChEBI" id="CHEBI:29105"/>
        <label>2</label>
    </ligand>
</feature>